<dbReference type="AlphaFoldDB" id="A0A6L8KIT9"/>
<dbReference type="Proteomes" id="UP000479335">
    <property type="component" value="Unassembled WGS sequence"/>
</dbReference>
<evidence type="ECO:0000256" key="4">
    <source>
        <dbReference type="ARBA" id="ARBA00023172"/>
    </source>
</evidence>
<dbReference type="PROSITE" id="PS51898">
    <property type="entry name" value="TYR_RECOMBINASE"/>
    <property type="match status" value="1"/>
</dbReference>
<dbReference type="PANTHER" id="PTHR30629:SF2">
    <property type="entry name" value="PROPHAGE INTEGRASE INTS-RELATED"/>
    <property type="match status" value="1"/>
</dbReference>
<proteinExistence type="inferred from homology"/>
<keyword evidence="7" id="KW-1185">Reference proteome</keyword>
<dbReference type="Gene3D" id="1.10.150.130">
    <property type="match status" value="1"/>
</dbReference>
<evidence type="ECO:0000313" key="6">
    <source>
        <dbReference type="EMBL" id="MYM25744.1"/>
    </source>
</evidence>
<evidence type="ECO:0000259" key="5">
    <source>
        <dbReference type="PROSITE" id="PS51898"/>
    </source>
</evidence>
<evidence type="ECO:0000256" key="1">
    <source>
        <dbReference type="ARBA" id="ARBA00008857"/>
    </source>
</evidence>
<dbReference type="GO" id="GO:0003677">
    <property type="term" value="F:DNA binding"/>
    <property type="evidence" value="ECO:0007669"/>
    <property type="project" value="UniProtKB-KW"/>
</dbReference>
<evidence type="ECO:0000313" key="7">
    <source>
        <dbReference type="Proteomes" id="UP000479335"/>
    </source>
</evidence>
<dbReference type="GO" id="GO:0015074">
    <property type="term" value="P:DNA integration"/>
    <property type="evidence" value="ECO:0007669"/>
    <property type="project" value="UniProtKB-KW"/>
</dbReference>
<dbReference type="InterPro" id="IPR002104">
    <property type="entry name" value="Integrase_catalytic"/>
</dbReference>
<dbReference type="InterPro" id="IPR050808">
    <property type="entry name" value="Phage_Integrase"/>
</dbReference>
<gene>
    <name evidence="6" type="ORF">GTP46_24250</name>
</gene>
<feature type="domain" description="Tyr recombinase" evidence="5">
    <location>
        <begin position="174"/>
        <end position="373"/>
    </location>
</feature>
<organism evidence="6 7">
    <name type="scientific">Duganella flavida</name>
    <dbReference type="NCBI Taxonomy" id="2692175"/>
    <lineage>
        <taxon>Bacteria</taxon>
        <taxon>Pseudomonadati</taxon>
        <taxon>Pseudomonadota</taxon>
        <taxon>Betaproteobacteria</taxon>
        <taxon>Burkholderiales</taxon>
        <taxon>Oxalobacteraceae</taxon>
        <taxon>Telluria group</taxon>
        <taxon>Duganella</taxon>
    </lineage>
</organism>
<dbReference type="GO" id="GO:0006310">
    <property type="term" value="P:DNA recombination"/>
    <property type="evidence" value="ECO:0007669"/>
    <property type="project" value="UniProtKB-KW"/>
</dbReference>
<keyword evidence="3" id="KW-0238">DNA-binding</keyword>
<sequence>MNRKRKGHRDLPQRVYVKFGAYYFVPAAPIIDPRKPKEPVKAWIKLCRVDDGKSRMHTELGLVLGEPNLIEGSMPHCIREFKREKIREPEYSKETVDAYGAKLDRLSAAFANFHATEPTTKDCADYIKAKYKGKANSAKKVASLMAKLFRFIIGEQGLRQDNPMDQLELAERTKISTTLPTHEQFAAIRAAGLKATPRADTGHEADNLSGPTFACIIDMTYLLWQRAIDIRQLKDVQYDGFIPTTPSKTKKTSGKAVEFKITPEVQEVIDRARAIKRKHGVVSAYLFPALAGEHKGHPYSKSGLSSMWRRAKTRAGMDGADIQFRHLRALAATDAARRGVTIEEIQKRLVHTSAKTSKVYIKEAIPEVSSLDVTLPWGKESEK</sequence>
<comment type="caution">
    <text evidence="6">The sequence shown here is derived from an EMBL/GenBank/DDBJ whole genome shotgun (WGS) entry which is preliminary data.</text>
</comment>
<name>A0A6L8KIT9_9BURK</name>
<evidence type="ECO:0000256" key="3">
    <source>
        <dbReference type="ARBA" id="ARBA00023125"/>
    </source>
</evidence>
<keyword evidence="4" id="KW-0233">DNA recombination</keyword>
<dbReference type="InterPro" id="IPR011010">
    <property type="entry name" value="DNA_brk_join_enz"/>
</dbReference>
<dbReference type="PANTHER" id="PTHR30629">
    <property type="entry name" value="PROPHAGE INTEGRASE"/>
    <property type="match status" value="1"/>
</dbReference>
<dbReference type="InterPro" id="IPR004107">
    <property type="entry name" value="Integrase_SAM-like_N"/>
</dbReference>
<keyword evidence="2" id="KW-0229">DNA integration</keyword>
<dbReference type="Pfam" id="PF02899">
    <property type="entry name" value="Phage_int_SAM_1"/>
    <property type="match status" value="1"/>
</dbReference>
<evidence type="ECO:0000256" key="2">
    <source>
        <dbReference type="ARBA" id="ARBA00022908"/>
    </source>
</evidence>
<reference evidence="6 7" key="1">
    <citation type="submission" date="2019-12" db="EMBL/GenBank/DDBJ databases">
        <title>Novel species isolated from a subtropical stream in China.</title>
        <authorList>
            <person name="Lu H."/>
        </authorList>
    </citation>
    <scope>NUCLEOTIDE SEQUENCE [LARGE SCALE GENOMIC DNA]</scope>
    <source>
        <strain evidence="6 7">FT135W</strain>
    </source>
</reference>
<dbReference type="EMBL" id="WWCN01000018">
    <property type="protein sequence ID" value="MYM25744.1"/>
    <property type="molecule type" value="Genomic_DNA"/>
</dbReference>
<protein>
    <submittedName>
        <fullName evidence="6">Tyrosine-type recombinase/integrase</fullName>
    </submittedName>
</protein>
<dbReference type="RefSeq" id="WP_161009187.1">
    <property type="nucleotide sequence ID" value="NZ_WWCN01000018.1"/>
</dbReference>
<dbReference type="Pfam" id="PF00589">
    <property type="entry name" value="Phage_integrase"/>
    <property type="match status" value="1"/>
</dbReference>
<accession>A0A6L8KIT9</accession>
<dbReference type="Gene3D" id="1.10.443.10">
    <property type="entry name" value="Intergrase catalytic core"/>
    <property type="match status" value="1"/>
</dbReference>
<dbReference type="SUPFAM" id="SSF56349">
    <property type="entry name" value="DNA breaking-rejoining enzymes"/>
    <property type="match status" value="1"/>
</dbReference>
<dbReference type="InterPro" id="IPR013762">
    <property type="entry name" value="Integrase-like_cat_sf"/>
</dbReference>
<comment type="similarity">
    <text evidence="1">Belongs to the 'phage' integrase family.</text>
</comment>
<dbReference type="InterPro" id="IPR010998">
    <property type="entry name" value="Integrase_recombinase_N"/>
</dbReference>